<dbReference type="InterPro" id="IPR003593">
    <property type="entry name" value="AAA+_ATPase"/>
</dbReference>
<organism evidence="2 3">
    <name type="scientific">candidate division CPR1 bacterium GW2011_GWA2_42_17</name>
    <dbReference type="NCBI Taxonomy" id="1618341"/>
    <lineage>
        <taxon>Bacteria</taxon>
        <taxon>candidate division CPR1</taxon>
    </lineage>
</organism>
<gene>
    <name evidence="2" type="ORF">UV05_C0033G0006</name>
</gene>
<dbReference type="Gene3D" id="3.40.50.300">
    <property type="entry name" value="P-loop containing nucleotide triphosphate hydrolases"/>
    <property type="match status" value="1"/>
</dbReference>
<dbReference type="GO" id="GO:0004176">
    <property type="term" value="F:ATP-dependent peptidase activity"/>
    <property type="evidence" value="ECO:0007669"/>
    <property type="project" value="InterPro"/>
</dbReference>
<name>A0A0G0Z2X3_9BACT</name>
<dbReference type="Pfam" id="PF00004">
    <property type="entry name" value="AAA"/>
    <property type="match status" value="1"/>
</dbReference>
<comment type="caution">
    <text evidence="2">The sequence shown here is derived from an EMBL/GenBank/DDBJ whole genome shotgun (WGS) entry which is preliminary data.</text>
</comment>
<dbReference type="AlphaFoldDB" id="A0A0G0Z2X3"/>
<evidence type="ECO:0000313" key="3">
    <source>
        <dbReference type="Proteomes" id="UP000034875"/>
    </source>
</evidence>
<dbReference type="Pfam" id="PF22667">
    <property type="entry name" value="Lon_lid"/>
    <property type="match status" value="1"/>
</dbReference>
<dbReference type="PATRIC" id="fig|1618341.3.peg.527"/>
<dbReference type="InterPro" id="IPR003959">
    <property type="entry name" value="ATPase_AAA_core"/>
</dbReference>
<dbReference type="InterPro" id="IPR027065">
    <property type="entry name" value="Lon_Prtase"/>
</dbReference>
<sequence>MPKTFPVDTSDSATINPSQSLDKLGIVSSKVERQIDELQKLKGQLEKTFLPPELKLKAERMLESLGRMQGSVGYNAEYNSVERYLDWICNLPWDKRSEDQLDLDKARDILDSTHYGLEDIKERILEHLAILKLQKEAAKNQETMDLGKEIEKQGQMRAATLFFVGLPGIGKTSIAYTIAKSLNRQFIRIAMGGMGDALQLRGQSQMHLDAEPGLIIKGLRRAGTKNPVILLDEIDRTAESARAQIMGVLLELLDPEQNFAYMDHFIDYPFDLSEVLFIASANNTAGIANAVLDRMEEIMMPGYADDEKIAIAKSYLLPRQLKLAGLSPDVISFEEEVWPSITRPLGFDAGIRTMERTINGIVRKAAKKLVLGQGQKFVISLQNIKEYLPKW</sequence>
<keyword evidence="2" id="KW-0378">Hydrolase</keyword>
<dbReference type="PANTHER" id="PTHR43718">
    <property type="entry name" value="LON PROTEASE"/>
    <property type="match status" value="1"/>
</dbReference>
<dbReference type="InterPro" id="IPR027417">
    <property type="entry name" value="P-loop_NTPase"/>
</dbReference>
<protein>
    <submittedName>
        <fullName evidence="2">Lon protease</fullName>
    </submittedName>
</protein>
<dbReference type="GO" id="GO:0004252">
    <property type="term" value="F:serine-type endopeptidase activity"/>
    <property type="evidence" value="ECO:0007669"/>
    <property type="project" value="InterPro"/>
</dbReference>
<evidence type="ECO:0000259" key="1">
    <source>
        <dbReference type="SMART" id="SM00382"/>
    </source>
</evidence>
<dbReference type="GO" id="GO:0016887">
    <property type="term" value="F:ATP hydrolysis activity"/>
    <property type="evidence" value="ECO:0007669"/>
    <property type="project" value="InterPro"/>
</dbReference>
<reference evidence="2 3" key="1">
    <citation type="journal article" date="2015" name="Nature">
        <title>rRNA introns, odd ribosomes, and small enigmatic genomes across a large radiation of phyla.</title>
        <authorList>
            <person name="Brown C.T."/>
            <person name="Hug L.A."/>
            <person name="Thomas B.C."/>
            <person name="Sharon I."/>
            <person name="Castelle C.J."/>
            <person name="Singh A."/>
            <person name="Wilkins M.J."/>
            <person name="Williams K.H."/>
            <person name="Banfield J.F."/>
        </authorList>
    </citation>
    <scope>NUCLEOTIDE SEQUENCE [LARGE SCALE GENOMIC DNA]</scope>
</reference>
<dbReference type="InterPro" id="IPR054594">
    <property type="entry name" value="Lon_lid"/>
</dbReference>
<dbReference type="GO" id="GO:0005524">
    <property type="term" value="F:ATP binding"/>
    <property type="evidence" value="ECO:0007669"/>
    <property type="project" value="InterPro"/>
</dbReference>
<dbReference type="PANTHER" id="PTHR43718:SF2">
    <property type="entry name" value="LON PROTEASE HOMOLOG, MITOCHONDRIAL"/>
    <property type="match status" value="1"/>
</dbReference>
<dbReference type="SMART" id="SM00382">
    <property type="entry name" value="AAA"/>
    <property type="match status" value="1"/>
</dbReference>
<accession>A0A0G0Z2X3</accession>
<dbReference type="Gene3D" id="1.10.8.60">
    <property type="match status" value="1"/>
</dbReference>
<proteinExistence type="predicted"/>
<keyword evidence="2" id="KW-0645">Protease</keyword>
<dbReference type="GO" id="GO:0006515">
    <property type="term" value="P:protein quality control for misfolded or incompletely synthesized proteins"/>
    <property type="evidence" value="ECO:0007669"/>
    <property type="project" value="TreeGrafter"/>
</dbReference>
<dbReference type="SUPFAM" id="SSF52540">
    <property type="entry name" value="P-loop containing nucleoside triphosphate hydrolases"/>
    <property type="match status" value="1"/>
</dbReference>
<dbReference type="Proteomes" id="UP000034875">
    <property type="component" value="Unassembled WGS sequence"/>
</dbReference>
<evidence type="ECO:0000313" key="2">
    <source>
        <dbReference type="EMBL" id="KKS43094.1"/>
    </source>
</evidence>
<feature type="domain" description="AAA+ ATPase" evidence="1">
    <location>
        <begin position="157"/>
        <end position="305"/>
    </location>
</feature>
<dbReference type="EMBL" id="LCCZ01000033">
    <property type="protein sequence ID" value="KKS43094.1"/>
    <property type="molecule type" value="Genomic_DNA"/>
</dbReference>